<evidence type="ECO:0000256" key="8">
    <source>
        <dbReference type="ARBA" id="ARBA00022691"/>
    </source>
</evidence>
<dbReference type="InterPro" id="IPR029063">
    <property type="entry name" value="SAM-dependent_MTases_sf"/>
</dbReference>
<dbReference type="EC" id="2.1.1.77" evidence="3"/>
<name>A0ABP5HXX7_9ACTN</name>
<evidence type="ECO:0000256" key="6">
    <source>
        <dbReference type="ARBA" id="ARBA00022603"/>
    </source>
</evidence>
<keyword evidence="7" id="KW-0808">Transferase</keyword>
<dbReference type="InterPro" id="IPR000682">
    <property type="entry name" value="PCMT"/>
</dbReference>
<dbReference type="PANTHER" id="PTHR11579:SF0">
    <property type="entry name" value="PROTEIN-L-ISOASPARTATE(D-ASPARTATE) O-METHYLTRANSFERASE"/>
    <property type="match status" value="1"/>
</dbReference>
<evidence type="ECO:0000256" key="4">
    <source>
        <dbReference type="ARBA" id="ARBA00013346"/>
    </source>
</evidence>
<keyword evidence="5" id="KW-0963">Cytoplasm</keyword>
<evidence type="ECO:0000256" key="1">
    <source>
        <dbReference type="ARBA" id="ARBA00004496"/>
    </source>
</evidence>
<keyword evidence="8" id="KW-0949">S-adenosyl-L-methionine</keyword>
<dbReference type="SUPFAM" id="SSF53335">
    <property type="entry name" value="S-adenosyl-L-methionine-dependent methyltransferases"/>
    <property type="match status" value="1"/>
</dbReference>
<protein>
    <recommendedName>
        <fullName evidence="4">Protein-L-isoaspartate O-methyltransferase</fullName>
        <ecNumber evidence="3">2.1.1.77</ecNumber>
    </recommendedName>
    <alternativeName>
        <fullName evidence="11">L-isoaspartyl protein carboxyl methyltransferase</fullName>
    </alternativeName>
    <alternativeName>
        <fullName evidence="9">Protein L-isoaspartyl methyltransferase</fullName>
    </alternativeName>
    <alternativeName>
        <fullName evidence="10">Protein-beta-aspartate methyltransferase</fullName>
    </alternativeName>
</protein>
<dbReference type="PANTHER" id="PTHR11579">
    <property type="entry name" value="PROTEIN-L-ISOASPARTATE O-METHYLTRANSFERASE"/>
    <property type="match status" value="1"/>
</dbReference>
<sequence>MAGGALSDPAWRAAFAEVPRELFVPFYYAAARDGGYERLWRDDPDPERRARWREGVYTDQPLATRIRDGELISSSSQPSLMARMLEYLRVEDGMTVLEIGTGPGYNAALLCHRLGDSRVTTVDLDPDITDAARAHLAAAGRRPRVITGDGARGCPAHAPYDRIIATCALPSVPPAWLAQCAKDALILAPLATGLLALRVGGEAAASGHGETASAERGHAEDTAPEREEAAASGHFTPTPAYFVPLRGGTPAPPPPPPATPGVPGHARRDDSFRFLLAVSGGRLEPEEAYALWHREGRPGRERYGVTVADGRQWAWLDDPYGPYAWPLGGTGGTAVGTADPSGA</sequence>
<accession>A0ABP5HXX7</accession>
<evidence type="ECO:0000256" key="9">
    <source>
        <dbReference type="ARBA" id="ARBA00030757"/>
    </source>
</evidence>
<comment type="caution">
    <text evidence="13">The sequence shown here is derived from an EMBL/GenBank/DDBJ whole genome shotgun (WGS) entry which is preliminary data.</text>
</comment>
<comment type="subcellular location">
    <subcellularLocation>
        <location evidence="1">Cytoplasm</location>
    </subcellularLocation>
</comment>
<feature type="region of interest" description="Disordered" evidence="12">
    <location>
        <begin position="206"/>
        <end position="266"/>
    </location>
</feature>
<evidence type="ECO:0000256" key="11">
    <source>
        <dbReference type="ARBA" id="ARBA00031350"/>
    </source>
</evidence>
<evidence type="ECO:0000256" key="10">
    <source>
        <dbReference type="ARBA" id="ARBA00031323"/>
    </source>
</evidence>
<reference evidence="14" key="1">
    <citation type="journal article" date="2019" name="Int. J. Syst. Evol. Microbiol.">
        <title>The Global Catalogue of Microorganisms (GCM) 10K type strain sequencing project: providing services to taxonomists for standard genome sequencing and annotation.</title>
        <authorList>
            <consortium name="The Broad Institute Genomics Platform"/>
            <consortium name="The Broad Institute Genome Sequencing Center for Infectious Disease"/>
            <person name="Wu L."/>
            <person name="Ma J."/>
        </authorList>
    </citation>
    <scope>NUCLEOTIDE SEQUENCE [LARGE SCALE GENOMIC DNA]</scope>
    <source>
        <strain evidence="14">JCM 15478</strain>
    </source>
</reference>
<dbReference type="Proteomes" id="UP001500016">
    <property type="component" value="Unassembled WGS sequence"/>
</dbReference>
<dbReference type="Gene3D" id="3.40.50.150">
    <property type="entry name" value="Vaccinia Virus protein VP39"/>
    <property type="match status" value="1"/>
</dbReference>
<dbReference type="GO" id="GO:0008168">
    <property type="term" value="F:methyltransferase activity"/>
    <property type="evidence" value="ECO:0007669"/>
    <property type="project" value="UniProtKB-KW"/>
</dbReference>
<dbReference type="GO" id="GO:0032259">
    <property type="term" value="P:methylation"/>
    <property type="evidence" value="ECO:0007669"/>
    <property type="project" value="UniProtKB-KW"/>
</dbReference>
<dbReference type="Pfam" id="PF01135">
    <property type="entry name" value="PCMT"/>
    <property type="match status" value="1"/>
</dbReference>
<evidence type="ECO:0000313" key="13">
    <source>
        <dbReference type="EMBL" id="GAA2089462.1"/>
    </source>
</evidence>
<organism evidence="13 14">
    <name type="scientific">Streptomyces albiaxialis</name>
    <dbReference type="NCBI Taxonomy" id="329523"/>
    <lineage>
        <taxon>Bacteria</taxon>
        <taxon>Bacillati</taxon>
        <taxon>Actinomycetota</taxon>
        <taxon>Actinomycetes</taxon>
        <taxon>Kitasatosporales</taxon>
        <taxon>Streptomycetaceae</taxon>
        <taxon>Streptomyces</taxon>
    </lineage>
</organism>
<evidence type="ECO:0000256" key="5">
    <source>
        <dbReference type="ARBA" id="ARBA00022490"/>
    </source>
</evidence>
<feature type="compositionally biased region" description="Basic and acidic residues" evidence="12">
    <location>
        <begin position="213"/>
        <end position="229"/>
    </location>
</feature>
<evidence type="ECO:0000256" key="7">
    <source>
        <dbReference type="ARBA" id="ARBA00022679"/>
    </source>
</evidence>
<keyword evidence="14" id="KW-1185">Reference proteome</keyword>
<gene>
    <name evidence="13" type="ORF">GCM10009801_53800</name>
</gene>
<evidence type="ECO:0000313" key="14">
    <source>
        <dbReference type="Proteomes" id="UP001500016"/>
    </source>
</evidence>
<dbReference type="CDD" id="cd02440">
    <property type="entry name" value="AdoMet_MTases"/>
    <property type="match status" value="1"/>
</dbReference>
<evidence type="ECO:0000256" key="3">
    <source>
        <dbReference type="ARBA" id="ARBA00011890"/>
    </source>
</evidence>
<comment type="similarity">
    <text evidence="2">Belongs to the methyltransferase superfamily. L-isoaspartyl/D-aspartyl protein methyltransferase family.</text>
</comment>
<feature type="compositionally biased region" description="Pro residues" evidence="12">
    <location>
        <begin position="250"/>
        <end position="260"/>
    </location>
</feature>
<proteinExistence type="inferred from homology"/>
<evidence type="ECO:0000256" key="12">
    <source>
        <dbReference type="SAM" id="MobiDB-lite"/>
    </source>
</evidence>
<dbReference type="EMBL" id="BAAAPE010000013">
    <property type="protein sequence ID" value="GAA2089462.1"/>
    <property type="molecule type" value="Genomic_DNA"/>
</dbReference>
<evidence type="ECO:0000256" key="2">
    <source>
        <dbReference type="ARBA" id="ARBA00005369"/>
    </source>
</evidence>
<keyword evidence="6 13" id="KW-0489">Methyltransferase</keyword>